<feature type="non-terminal residue" evidence="6">
    <location>
        <position position="677"/>
    </location>
</feature>
<dbReference type="PANTHER" id="PTHR10039">
    <property type="entry name" value="AMELOGENIN"/>
    <property type="match status" value="1"/>
</dbReference>
<keyword evidence="2" id="KW-0175">Coiled coil</keyword>
<dbReference type="InterPro" id="IPR056884">
    <property type="entry name" value="NPHP3-like_N"/>
</dbReference>
<protein>
    <recommendedName>
        <fullName evidence="8">NACHT domain-containing protein</fullName>
    </recommendedName>
</protein>
<dbReference type="AlphaFoldDB" id="A0A9P8L2U7"/>
<feature type="domain" description="DUF7708" evidence="4">
    <location>
        <begin position="64"/>
        <end position="201"/>
    </location>
</feature>
<evidence type="ECO:0000259" key="3">
    <source>
        <dbReference type="Pfam" id="PF22939"/>
    </source>
</evidence>
<dbReference type="InterPro" id="IPR054471">
    <property type="entry name" value="GPIID_WHD"/>
</dbReference>
<feature type="domain" description="GPI inositol-deacylase winged helix" evidence="3">
    <location>
        <begin position="572"/>
        <end position="660"/>
    </location>
</feature>
<evidence type="ECO:0000259" key="4">
    <source>
        <dbReference type="Pfam" id="PF24809"/>
    </source>
</evidence>
<dbReference type="InterPro" id="IPR027417">
    <property type="entry name" value="P-loop_NTPase"/>
</dbReference>
<dbReference type="InterPro" id="IPR056125">
    <property type="entry name" value="DUF7708"/>
</dbReference>
<dbReference type="Pfam" id="PF24883">
    <property type="entry name" value="NPHP3_N"/>
    <property type="match status" value="1"/>
</dbReference>
<dbReference type="Proteomes" id="UP000750711">
    <property type="component" value="Unassembled WGS sequence"/>
</dbReference>
<name>A0A9P8L2U7_9PEZI</name>
<evidence type="ECO:0000313" key="6">
    <source>
        <dbReference type="EMBL" id="KAH0551473.1"/>
    </source>
</evidence>
<dbReference type="SUPFAM" id="SSF52540">
    <property type="entry name" value="P-loop containing nucleoside triphosphate hydrolases"/>
    <property type="match status" value="1"/>
</dbReference>
<feature type="coiled-coil region" evidence="2">
    <location>
        <begin position="240"/>
        <end position="267"/>
    </location>
</feature>
<organism evidence="6 7">
    <name type="scientific">Trichoglossum hirsutum</name>
    <dbReference type="NCBI Taxonomy" id="265104"/>
    <lineage>
        <taxon>Eukaryota</taxon>
        <taxon>Fungi</taxon>
        <taxon>Dikarya</taxon>
        <taxon>Ascomycota</taxon>
        <taxon>Pezizomycotina</taxon>
        <taxon>Geoglossomycetes</taxon>
        <taxon>Geoglossales</taxon>
        <taxon>Geoglossaceae</taxon>
        <taxon>Trichoglossum</taxon>
    </lineage>
</organism>
<dbReference type="PANTHER" id="PTHR10039:SF10">
    <property type="entry name" value="NACHT DOMAIN-CONTAINING PROTEIN"/>
    <property type="match status" value="1"/>
</dbReference>
<evidence type="ECO:0000256" key="1">
    <source>
        <dbReference type="ARBA" id="ARBA00022737"/>
    </source>
</evidence>
<accession>A0A9P8L2U7</accession>
<evidence type="ECO:0008006" key="8">
    <source>
        <dbReference type="Google" id="ProtNLM"/>
    </source>
</evidence>
<sequence length="677" mass="76759">SHNDLAIALSEFQRALSSDQAAQLTSFSNNAPTADDVVRLMDDIMKANAGRKSRLLASRVQGLLGSVQQYCAIVDTCPGPNQMATLVWGSVKLVLLASSNFAEYFDRLSERIAQLGNYCPRLSEYEKLFPASRRLRQALSDFYAVVVVFCSKALRVLQERGIKRFFMSIWKSFGVEFKEIEENLSAARDEVKEELQLASEQNTQAYLLLATTEFEENRILRPEQVAEMQENKNFRSQQTLALQRAEARQIQRILREEERQKARLLLRIPNYDYAVGLRRARALRCEGTCHWLLNRPEFQNWIDPKGSKHLWCYAGCGKTVLMGYVIDYLKKTFSAGSDTAVVYYFFDFSNKKSLHTSTFLRCILHQAIGLRLDSLLPDSQRRLESLFVDQIDQAEPDIRELEKLFVDFYGKFKNAFILIDGLDEADKSDQRNVKSFLKEVQKLDGARIFAATHAEMNMSKVFSHSLILQINPGDLKGDVKIFVQQQIDEHSQEELSVCSPSLLDKIKQALVSGAGGMFLWVDLQLKAILDSCEKFGTPDRVPDLFETLPQKVTDLYSLALTKLASEDHDLAEMAKKAFQWVVYSQRPLTIGELEEAISIITGQNTWRCPDFKLDISSLCRLCGNLVKYDEADKTVSLAHHTVLSFLLDCSSEPRVANFALGGNEAEQSDDTLCSELN</sequence>
<dbReference type="Gene3D" id="3.40.50.300">
    <property type="entry name" value="P-loop containing nucleotide triphosphate hydrolases"/>
    <property type="match status" value="1"/>
</dbReference>
<reference evidence="6" key="1">
    <citation type="submission" date="2021-03" db="EMBL/GenBank/DDBJ databases">
        <title>Comparative genomics and phylogenomic investigation of the class Geoglossomycetes provide insights into ecological specialization and systematics.</title>
        <authorList>
            <person name="Melie T."/>
            <person name="Pirro S."/>
            <person name="Miller A.N."/>
            <person name="Quandt A."/>
        </authorList>
    </citation>
    <scope>NUCLEOTIDE SEQUENCE</scope>
    <source>
        <strain evidence="6">CAQ_001_2017</strain>
    </source>
</reference>
<gene>
    <name evidence="6" type="ORF">GP486_007313</name>
</gene>
<keyword evidence="7" id="KW-1185">Reference proteome</keyword>
<evidence type="ECO:0000313" key="7">
    <source>
        <dbReference type="Proteomes" id="UP000750711"/>
    </source>
</evidence>
<evidence type="ECO:0000259" key="5">
    <source>
        <dbReference type="Pfam" id="PF24883"/>
    </source>
</evidence>
<dbReference type="EMBL" id="JAGHQM010002001">
    <property type="protein sequence ID" value="KAH0551473.1"/>
    <property type="molecule type" value="Genomic_DNA"/>
</dbReference>
<dbReference type="Pfam" id="PF24809">
    <property type="entry name" value="DUF7708"/>
    <property type="match status" value="1"/>
</dbReference>
<dbReference type="Pfam" id="PF22939">
    <property type="entry name" value="WHD_GPIID"/>
    <property type="match status" value="1"/>
</dbReference>
<feature type="domain" description="Nephrocystin 3-like N-terminal" evidence="5">
    <location>
        <begin position="287"/>
        <end position="442"/>
    </location>
</feature>
<proteinExistence type="predicted"/>
<keyword evidence="1" id="KW-0677">Repeat</keyword>
<evidence type="ECO:0000256" key="2">
    <source>
        <dbReference type="SAM" id="Coils"/>
    </source>
</evidence>
<comment type="caution">
    <text evidence="6">The sequence shown here is derived from an EMBL/GenBank/DDBJ whole genome shotgun (WGS) entry which is preliminary data.</text>
</comment>